<evidence type="ECO:0000313" key="9">
    <source>
        <dbReference type="EMBL" id="MBS7527694.1"/>
    </source>
</evidence>
<dbReference type="PIRSF" id="PIRSF000429">
    <property type="entry name" value="Ac-CoA_Ac_transf"/>
    <property type="match status" value="1"/>
</dbReference>
<dbReference type="InterPro" id="IPR020615">
    <property type="entry name" value="Thiolase_acyl_enz_int_AS"/>
</dbReference>
<protein>
    <recommendedName>
        <fullName evidence="2">acetyl-CoA C-acetyltransferase</fullName>
        <ecNumber evidence="2">2.3.1.9</ecNumber>
    </recommendedName>
    <alternativeName>
        <fullName evidence="5">Acetoacetyl-CoA thiolase</fullName>
    </alternativeName>
</protein>
<organism evidence="9 10">
    <name type="scientific">Fusibacter paucivorans</name>
    <dbReference type="NCBI Taxonomy" id="76009"/>
    <lineage>
        <taxon>Bacteria</taxon>
        <taxon>Bacillati</taxon>
        <taxon>Bacillota</taxon>
        <taxon>Clostridia</taxon>
        <taxon>Eubacteriales</taxon>
        <taxon>Eubacteriales Family XII. Incertae Sedis</taxon>
        <taxon>Fusibacter</taxon>
    </lineage>
</organism>
<dbReference type="CDD" id="cd00751">
    <property type="entry name" value="thiolase"/>
    <property type="match status" value="1"/>
</dbReference>
<dbReference type="InterPro" id="IPR020616">
    <property type="entry name" value="Thiolase_N"/>
</dbReference>
<evidence type="ECO:0000256" key="6">
    <source>
        <dbReference type="RuleBase" id="RU003557"/>
    </source>
</evidence>
<dbReference type="InterPro" id="IPR020610">
    <property type="entry name" value="Thiolase_AS"/>
</dbReference>
<evidence type="ECO:0000256" key="4">
    <source>
        <dbReference type="ARBA" id="ARBA00023315"/>
    </source>
</evidence>
<evidence type="ECO:0000256" key="3">
    <source>
        <dbReference type="ARBA" id="ARBA00022679"/>
    </source>
</evidence>
<dbReference type="PROSITE" id="PS00099">
    <property type="entry name" value="THIOLASE_3"/>
    <property type="match status" value="1"/>
</dbReference>
<accession>A0ABS5PRB2</accession>
<feature type="domain" description="Thiolase C-terminal" evidence="8">
    <location>
        <begin position="264"/>
        <end position="384"/>
    </location>
</feature>
<dbReference type="PANTHER" id="PTHR18919:SF107">
    <property type="entry name" value="ACETYL-COA ACETYLTRANSFERASE, CYTOSOLIC"/>
    <property type="match status" value="1"/>
</dbReference>
<reference evidence="9 10" key="1">
    <citation type="submission" date="2021-05" db="EMBL/GenBank/DDBJ databases">
        <title>Fusibacter ferrireducens sp. nov., an anaerobic, sulfur- and Fe-reducing bacterium isolated from the mangrove sediment.</title>
        <authorList>
            <person name="Qiu D."/>
        </authorList>
    </citation>
    <scope>NUCLEOTIDE SEQUENCE [LARGE SCALE GENOMIC DNA]</scope>
    <source>
        <strain evidence="9 10">DSM 12116</strain>
    </source>
</reference>
<dbReference type="PROSITE" id="PS00737">
    <property type="entry name" value="THIOLASE_2"/>
    <property type="match status" value="1"/>
</dbReference>
<evidence type="ECO:0000259" key="7">
    <source>
        <dbReference type="Pfam" id="PF00108"/>
    </source>
</evidence>
<keyword evidence="4 6" id="KW-0012">Acyltransferase</keyword>
<dbReference type="EC" id="2.3.1.9" evidence="2"/>
<dbReference type="Proteomes" id="UP000746471">
    <property type="component" value="Unassembled WGS sequence"/>
</dbReference>
<dbReference type="Pfam" id="PF02803">
    <property type="entry name" value="Thiolase_C"/>
    <property type="match status" value="1"/>
</dbReference>
<proteinExistence type="inferred from homology"/>
<dbReference type="InterPro" id="IPR020617">
    <property type="entry name" value="Thiolase_C"/>
</dbReference>
<evidence type="ECO:0000256" key="2">
    <source>
        <dbReference type="ARBA" id="ARBA00012705"/>
    </source>
</evidence>
<dbReference type="Gene3D" id="3.40.47.10">
    <property type="match status" value="1"/>
</dbReference>
<comment type="similarity">
    <text evidence="1 6">Belongs to the thiolase-like superfamily. Thiolase family.</text>
</comment>
<gene>
    <name evidence="9" type="ORF">KHM83_13495</name>
</gene>
<dbReference type="NCBIfam" id="TIGR01930">
    <property type="entry name" value="AcCoA-C-Actrans"/>
    <property type="match status" value="1"/>
</dbReference>
<feature type="domain" description="Thiolase N-terminal" evidence="7">
    <location>
        <begin position="5"/>
        <end position="255"/>
    </location>
</feature>
<sequence>MNREVVIVGAARTPIGSFLGSLSGVKPQTLGAIAMREALIRSGIAAGDLDEVVVGHIMGTEPKGNPAREAALEAGIPIEIPAFTVNKNCASSVKSVTLASALIKVGEHDVMLAGGMENMSAIPYILKNARKGFRMGEQTCNDLLQDLLFGMGMTAERLAEKYSISREAQDAFALQSQQKAARAQAEGLFDKEIVPVEITTRKGVQTISKDEGIKGNTTLTDLQRLRPAFLKGGTVTAGNSSTINDAGAAVVLMSAEKAKALGIKPLARVRGWASAGCDPDIMGIGPVPATHKLMKLTGTKLSDFDLIELNEAFAAQSLAVLKELPFDLSRVNVNGGAIAIGHPTGATGAILITKLLYAMKQRGAETGLVTLCIGGGQGMSLMLENL</sequence>
<name>A0ABS5PRB2_9FIRM</name>
<dbReference type="InterPro" id="IPR020613">
    <property type="entry name" value="Thiolase_CS"/>
</dbReference>
<evidence type="ECO:0000256" key="5">
    <source>
        <dbReference type="ARBA" id="ARBA00030755"/>
    </source>
</evidence>
<dbReference type="Pfam" id="PF00108">
    <property type="entry name" value="Thiolase_N"/>
    <property type="match status" value="1"/>
</dbReference>
<evidence type="ECO:0000259" key="8">
    <source>
        <dbReference type="Pfam" id="PF02803"/>
    </source>
</evidence>
<comment type="caution">
    <text evidence="9">The sequence shown here is derived from an EMBL/GenBank/DDBJ whole genome shotgun (WGS) entry which is preliminary data.</text>
</comment>
<dbReference type="SUPFAM" id="SSF53901">
    <property type="entry name" value="Thiolase-like"/>
    <property type="match status" value="2"/>
</dbReference>
<dbReference type="RefSeq" id="WP_213237555.1">
    <property type="nucleotide sequence ID" value="NZ_JAHBCL010000024.1"/>
</dbReference>
<dbReference type="PROSITE" id="PS00098">
    <property type="entry name" value="THIOLASE_1"/>
    <property type="match status" value="1"/>
</dbReference>
<dbReference type="EMBL" id="JAHBCL010000024">
    <property type="protein sequence ID" value="MBS7527694.1"/>
    <property type="molecule type" value="Genomic_DNA"/>
</dbReference>
<dbReference type="InterPro" id="IPR016039">
    <property type="entry name" value="Thiolase-like"/>
</dbReference>
<evidence type="ECO:0000256" key="1">
    <source>
        <dbReference type="ARBA" id="ARBA00010982"/>
    </source>
</evidence>
<keyword evidence="10" id="KW-1185">Reference proteome</keyword>
<dbReference type="PANTHER" id="PTHR18919">
    <property type="entry name" value="ACETYL-COA C-ACYLTRANSFERASE"/>
    <property type="match status" value="1"/>
</dbReference>
<keyword evidence="3 6" id="KW-0808">Transferase</keyword>
<evidence type="ECO:0000313" key="10">
    <source>
        <dbReference type="Proteomes" id="UP000746471"/>
    </source>
</evidence>
<dbReference type="InterPro" id="IPR002155">
    <property type="entry name" value="Thiolase"/>
</dbReference>